<dbReference type="PANTHER" id="PTHR44858">
    <property type="entry name" value="TETRATRICOPEPTIDE REPEAT PROTEIN 6"/>
    <property type="match status" value="1"/>
</dbReference>
<proteinExistence type="predicted"/>
<organism evidence="5 6">
    <name type="scientific">Oceanidesulfovibrio indonesiensis</name>
    <dbReference type="NCBI Taxonomy" id="54767"/>
    <lineage>
        <taxon>Bacteria</taxon>
        <taxon>Pseudomonadati</taxon>
        <taxon>Thermodesulfobacteriota</taxon>
        <taxon>Desulfovibrionia</taxon>
        <taxon>Desulfovibrionales</taxon>
        <taxon>Desulfovibrionaceae</taxon>
        <taxon>Oceanidesulfovibrio</taxon>
    </lineage>
</organism>
<dbReference type="InterPro" id="IPR011990">
    <property type="entry name" value="TPR-like_helical_dom_sf"/>
</dbReference>
<dbReference type="Gene3D" id="1.25.40.10">
    <property type="entry name" value="Tetratricopeptide repeat domain"/>
    <property type="match status" value="4"/>
</dbReference>
<dbReference type="PANTHER" id="PTHR44858:SF1">
    <property type="entry name" value="UDP-N-ACETYLGLUCOSAMINE--PEPTIDE N-ACETYLGLUCOSAMINYLTRANSFERASE SPINDLY-RELATED"/>
    <property type="match status" value="1"/>
</dbReference>
<evidence type="ECO:0000256" key="4">
    <source>
        <dbReference type="SAM" id="MobiDB-lite"/>
    </source>
</evidence>
<feature type="repeat" description="TPR" evidence="3">
    <location>
        <begin position="108"/>
        <end position="141"/>
    </location>
</feature>
<evidence type="ECO:0000256" key="2">
    <source>
        <dbReference type="ARBA" id="ARBA00022803"/>
    </source>
</evidence>
<dbReference type="PROSITE" id="PS50293">
    <property type="entry name" value="TPR_REGION"/>
    <property type="match status" value="2"/>
</dbReference>
<evidence type="ECO:0008006" key="7">
    <source>
        <dbReference type="Google" id="ProtNLM"/>
    </source>
</evidence>
<feature type="region of interest" description="Disordered" evidence="4">
    <location>
        <begin position="353"/>
        <end position="378"/>
    </location>
</feature>
<dbReference type="Pfam" id="PF00515">
    <property type="entry name" value="TPR_1"/>
    <property type="match status" value="2"/>
</dbReference>
<dbReference type="SMART" id="SM00028">
    <property type="entry name" value="TPR"/>
    <property type="match status" value="6"/>
</dbReference>
<dbReference type="InterPro" id="IPR050498">
    <property type="entry name" value="Ycf3"/>
</dbReference>
<dbReference type="SUPFAM" id="SSF48452">
    <property type="entry name" value="TPR-like"/>
    <property type="match status" value="1"/>
</dbReference>
<dbReference type="OrthoDB" id="5453542at2"/>
<comment type="caution">
    <text evidence="5">The sequence shown here is derived from an EMBL/GenBank/DDBJ whole genome shotgun (WGS) entry which is preliminary data.</text>
</comment>
<evidence type="ECO:0000256" key="3">
    <source>
        <dbReference type="PROSITE-ProRule" id="PRU00339"/>
    </source>
</evidence>
<dbReference type="EMBL" id="QMIE01000003">
    <property type="protein sequence ID" value="TVM18738.1"/>
    <property type="molecule type" value="Genomic_DNA"/>
</dbReference>
<protein>
    <recommendedName>
        <fullName evidence="7">Tetratricopeptide repeat protein</fullName>
    </recommendedName>
</protein>
<dbReference type="PROSITE" id="PS50005">
    <property type="entry name" value="TPR"/>
    <property type="match status" value="5"/>
</dbReference>
<sequence>MIALRKYTRVTHRKPQRLRKAMHPANTRRSWMVHTLMHFSRFHDSATMPVLLLLCLTLVGVVPIAALASAHEDARAGLEAVRVGDHERGVELLTKAIEAGDLADTNLTIAYYNRGNAWFHLGDYTRALEDLTTAIDRNPRFLEAFIKRGAAYKELGEYELAIADLSSALELNPNNGRALFMRGLAWSLAGDAEAAMRDMAAAHRIDQRFLVTPLLEAVRAAGEEFAIKFTTRAIDSGELGPENLALAHFHRGLAWRDIGANENAAADFTRAVELDPKMTEAYVRRADIAMNNGLHHEAVHDYSEALAVDPTMAEAYLRRGVAWARLGDRTQAVRDFAAARELDDSLIIPDVESITGKAPSGDEAANTDASGGAFLESP</sequence>
<dbReference type="Pfam" id="PF13432">
    <property type="entry name" value="TPR_16"/>
    <property type="match status" value="1"/>
</dbReference>
<feature type="repeat" description="TPR" evidence="3">
    <location>
        <begin position="279"/>
        <end position="312"/>
    </location>
</feature>
<accession>A0A7M3MHU3</accession>
<evidence type="ECO:0000313" key="6">
    <source>
        <dbReference type="Proteomes" id="UP000448292"/>
    </source>
</evidence>
<feature type="repeat" description="TPR" evidence="3">
    <location>
        <begin position="245"/>
        <end position="278"/>
    </location>
</feature>
<dbReference type="Proteomes" id="UP000448292">
    <property type="component" value="Unassembled WGS sequence"/>
</dbReference>
<feature type="repeat" description="TPR" evidence="3">
    <location>
        <begin position="313"/>
        <end position="346"/>
    </location>
</feature>
<reference evidence="5 6" key="1">
    <citation type="submission" date="2018-06" db="EMBL/GenBank/DDBJ databases">
        <title>Complete genome of Desulfovibrio indonesiensis P37SLT.</title>
        <authorList>
            <person name="Crispim J.S."/>
            <person name="Vidigal P.M.P."/>
            <person name="Silva L.C.F."/>
            <person name="Laguardia C.N."/>
            <person name="Araujo L.C."/>
            <person name="Dias R.S."/>
            <person name="Sousa M.P."/>
            <person name="Paula S.O."/>
            <person name="Silva C."/>
        </authorList>
    </citation>
    <scope>NUCLEOTIDE SEQUENCE [LARGE SCALE GENOMIC DNA]</scope>
    <source>
        <strain evidence="5 6">P37SLT</strain>
    </source>
</reference>
<evidence type="ECO:0000256" key="1">
    <source>
        <dbReference type="ARBA" id="ARBA00022737"/>
    </source>
</evidence>
<keyword evidence="1" id="KW-0677">Repeat</keyword>
<gene>
    <name evidence="5" type="ORF">DPQ33_04500</name>
</gene>
<dbReference type="AlphaFoldDB" id="A0A7M3MHU3"/>
<keyword evidence="2 3" id="KW-0802">TPR repeat</keyword>
<feature type="repeat" description="TPR" evidence="3">
    <location>
        <begin position="142"/>
        <end position="175"/>
    </location>
</feature>
<dbReference type="InterPro" id="IPR019734">
    <property type="entry name" value="TPR_rpt"/>
</dbReference>
<evidence type="ECO:0000313" key="5">
    <source>
        <dbReference type="EMBL" id="TVM18738.1"/>
    </source>
</evidence>
<name>A0A7M3MHU3_9BACT</name>
<keyword evidence="6" id="KW-1185">Reference proteome</keyword>